<dbReference type="AlphaFoldDB" id="A0A101I906"/>
<proteinExistence type="inferred from homology"/>
<dbReference type="FunFam" id="3.40.47.10:FF:000010">
    <property type="entry name" value="Acetyl-CoA acetyltransferase (Thiolase)"/>
    <property type="match status" value="1"/>
</dbReference>
<dbReference type="Proteomes" id="UP000264215">
    <property type="component" value="Unassembled WGS sequence"/>
</dbReference>
<accession>A0A101I906</accession>
<dbReference type="PROSITE" id="PS00099">
    <property type="entry name" value="THIOLASE_3"/>
    <property type="match status" value="1"/>
</dbReference>
<evidence type="ECO:0000259" key="6">
    <source>
        <dbReference type="Pfam" id="PF00108"/>
    </source>
</evidence>
<sequence length="399" mass="42367">MKKVFIVGAKRTAIGTFGGTLKDVPAVDLGVTASKAAIEQSKVDPKNIEETIMGCILTANQGMGPGRQVSIGAGVPIESPAYLVNMLCGSGMKSTMIGAQDILFGEADLVLTGGMENMSISPYMLDRARFGYRMGNGAIVDHMIRDGLTDVFNDYHMGVTAENLAEKYGISRLEQDEFALESQNRAKEAIAAGRFKDEIAPVVIRGRKGDVVFDTDEHPRETSMEILKKLRPAFKKDGSVTAGNSSGINDGASATILASEEAVEKFGLKPIAEIVAYAQAGVDPAFMGYGPVPAVEKALKKASLDIKAIDLIELNEAFASQSLSVLKGLMEIYGVSKEWLLERTNVNGGAIALGHPIGASGNRIIVTLLHLMEKRNLEFGLASLCIGGGMGTAVVVKRV</sequence>
<dbReference type="PATRIC" id="fig|1236046.5.peg.1560"/>
<feature type="active site" description="Proton acceptor" evidence="4">
    <location>
        <position position="385"/>
    </location>
</feature>
<comment type="similarity">
    <text evidence="1 5">Belongs to the thiolase-like superfamily. Thiolase family.</text>
</comment>
<keyword evidence="3 5" id="KW-0012">Acyltransferase</keyword>
<dbReference type="GO" id="GO:0003985">
    <property type="term" value="F:acetyl-CoA C-acetyltransferase activity"/>
    <property type="evidence" value="ECO:0007669"/>
    <property type="project" value="UniProtKB-EC"/>
</dbReference>
<dbReference type="Proteomes" id="UP000054260">
    <property type="component" value="Unassembled WGS sequence"/>
</dbReference>
<feature type="domain" description="Thiolase N-terminal" evidence="6">
    <location>
        <begin position="4"/>
        <end position="261"/>
    </location>
</feature>
<dbReference type="SUPFAM" id="SSF53901">
    <property type="entry name" value="Thiolase-like"/>
    <property type="match status" value="2"/>
</dbReference>
<evidence type="ECO:0000313" key="12">
    <source>
        <dbReference type="Proteomes" id="UP000055014"/>
    </source>
</evidence>
<gene>
    <name evidence="8" type="ORF">DIT26_05085</name>
    <name evidence="9" type="ORF">XD86_0128</name>
    <name evidence="10" type="ORF">XE02_0413</name>
</gene>
<reference evidence="10" key="1">
    <citation type="journal article" date="2015" name="MBio">
        <title>Genome-resolved metagenomic analysis reveals roles for candidate phyla and other microbial community members in biogeochemical transformations in oil reservoirs.</title>
        <authorList>
            <person name="Hu P."/>
            <person name="Tom L."/>
            <person name="Singh A."/>
            <person name="Thomas B.C."/>
            <person name="Baker B.J."/>
            <person name="Piceno Y.M."/>
            <person name="Andersen G.L."/>
            <person name="Banfield J.F."/>
        </authorList>
    </citation>
    <scope>NUCLEOTIDE SEQUENCE [LARGE SCALE GENOMIC DNA]</scope>
    <source>
        <strain evidence="9">46_47</strain>
        <strain evidence="10">46_70</strain>
    </source>
</reference>
<evidence type="ECO:0000256" key="2">
    <source>
        <dbReference type="ARBA" id="ARBA00022679"/>
    </source>
</evidence>
<reference evidence="11 12" key="2">
    <citation type="journal article" date="2015" name="MBio">
        <title>Genome-Resolved Metagenomic Analysis Reveals Roles for Candidate Phyla and Other Microbial Community Members in Biogeochemical Transformations in Oil Reservoirs.</title>
        <authorList>
            <person name="Hu P."/>
            <person name="Tom L."/>
            <person name="Singh A."/>
            <person name="Thomas B.C."/>
            <person name="Baker B.J."/>
            <person name="Piceno Y.M."/>
            <person name="Andersen G.L."/>
            <person name="Banfield J.F."/>
        </authorList>
    </citation>
    <scope>NUCLEOTIDE SEQUENCE [LARGE SCALE GENOMIC DNA]</scope>
</reference>
<evidence type="ECO:0000313" key="13">
    <source>
        <dbReference type="Proteomes" id="UP000264215"/>
    </source>
</evidence>
<comment type="caution">
    <text evidence="10">The sequence shown here is derived from an EMBL/GenBank/DDBJ whole genome shotgun (WGS) entry which is preliminary data.</text>
</comment>
<evidence type="ECO:0000256" key="4">
    <source>
        <dbReference type="PIRSR" id="PIRSR000429-1"/>
    </source>
</evidence>
<keyword evidence="2 5" id="KW-0808">Transferase</keyword>
<dbReference type="InterPro" id="IPR020610">
    <property type="entry name" value="Thiolase_AS"/>
</dbReference>
<dbReference type="EC" id="2.3.1.9" evidence="8"/>
<dbReference type="PANTHER" id="PTHR18919:SF107">
    <property type="entry name" value="ACETYL-COA ACETYLTRANSFERASE, CYTOSOLIC"/>
    <property type="match status" value="1"/>
</dbReference>
<dbReference type="Pfam" id="PF00108">
    <property type="entry name" value="Thiolase_N"/>
    <property type="match status" value="1"/>
</dbReference>
<reference evidence="8 13" key="3">
    <citation type="journal article" date="2018" name="Nat. Biotechnol.">
        <title>A standardized bacterial taxonomy based on genome phylogeny substantially revises the tree of life.</title>
        <authorList>
            <person name="Parks D.H."/>
            <person name="Chuvochina M."/>
            <person name="Waite D.W."/>
            <person name="Rinke C."/>
            <person name="Skarshewski A."/>
            <person name="Chaumeil P.A."/>
            <person name="Hugenholtz P."/>
        </authorList>
    </citation>
    <scope>NUCLEOTIDE SEQUENCE [LARGE SCALE GENOMIC DNA]</scope>
    <source>
        <strain evidence="8">UBA9905</strain>
    </source>
</reference>
<dbReference type="Pfam" id="PF02803">
    <property type="entry name" value="Thiolase_C"/>
    <property type="match status" value="1"/>
</dbReference>
<evidence type="ECO:0000256" key="1">
    <source>
        <dbReference type="ARBA" id="ARBA00010982"/>
    </source>
</evidence>
<dbReference type="PANTHER" id="PTHR18919">
    <property type="entry name" value="ACETYL-COA C-ACYLTRANSFERASE"/>
    <property type="match status" value="1"/>
</dbReference>
<evidence type="ECO:0000259" key="7">
    <source>
        <dbReference type="Pfam" id="PF02803"/>
    </source>
</evidence>
<feature type="domain" description="Thiolase C-terminal" evidence="7">
    <location>
        <begin position="268"/>
        <end position="397"/>
    </location>
</feature>
<feature type="active site" description="Proton acceptor" evidence="4">
    <location>
        <position position="355"/>
    </location>
</feature>
<evidence type="ECO:0000256" key="5">
    <source>
        <dbReference type="RuleBase" id="RU003557"/>
    </source>
</evidence>
<dbReference type="NCBIfam" id="TIGR01930">
    <property type="entry name" value="AcCoA-C-Actrans"/>
    <property type="match status" value="1"/>
</dbReference>
<name>A0A101I906_9BACT</name>
<dbReference type="EMBL" id="LGGW01000022">
    <property type="protein sequence ID" value="KUK90734.1"/>
    <property type="molecule type" value="Genomic_DNA"/>
</dbReference>
<dbReference type="InterPro" id="IPR020613">
    <property type="entry name" value="Thiolase_CS"/>
</dbReference>
<dbReference type="InterPro" id="IPR016039">
    <property type="entry name" value="Thiolase-like"/>
</dbReference>
<dbReference type="EMBL" id="DQBS01000122">
    <property type="protein sequence ID" value="HCO69944.1"/>
    <property type="molecule type" value="Genomic_DNA"/>
</dbReference>
<protein>
    <submittedName>
        <fullName evidence="8">Acetyl-CoA C-acyltransferase</fullName>
        <ecNumber evidence="8">2.3.1.9</ecNumber>
    </submittedName>
    <submittedName>
        <fullName evidence="10">Acetyl-CoA acetyltransferase</fullName>
    </submittedName>
</protein>
<dbReference type="InterPro" id="IPR020617">
    <property type="entry name" value="Thiolase_C"/>
</dbReference>
<evidence type="ECO:0000313" key="9">
    <source>
        <dbReference type="EMBL" id="KUK68533.1"/>
    </source>
</evidence>
<dbReference type="PIRSF" id="PIRSF000429">
    <property type="entry name" value="Ac-CoA_Ac_transf"/>
    <property type="match status" value="1"/>
</dbReference>
<evidence type="ECO:0000313" key="10">
    <source>
        <dbReference type="EMBL" id="KUK90734.1"/>
    </source>
</evidence>
<dbReference type="Gene3D" id="3.40.47.10">
    <property type="match status" value="2"/>
</dbReference>
<evidence type="ECO:0000256" key="3">
    <source>
        <dbReference type="ARBA" id="ARBA00023315"/>
    </source>
</evidence>
<dbReference type="Proteomes" id="UP000055014">
    <property type="component" value="Unassembled WGS sequence"/>
</dbReference>
<dbReference type="CDD" id="cd00751">
    <property type="entry name" value="thiolase"/>
    <property type="match status" value="1"/>
</dbReference>
<dbReference type="InterPro" id="IPR002155">
    <property type="entry name" value="Thiolase"/>
</dbReference>
<dbReference type="PROSITE" id="PS00737">
    <property type="entry name" value="THIOLASE_2"/>
    <property type="match status" value="1"/>
</dbReference>
<evidence type="ECO:0000313" key="11">
    <source>
        <dbReference type="Proteomes" id="UP000054260"/>
    </source>
</evidence>
<feature type="active site" description="Acyl-thioester intermediate" evidence="4">
    <location>
        <position position="88"/>
    </location>
</feature>
<evidence type="ECO:0000313" key="8">
    <source>
        <dbReference type="EMBL" id="HCO69944.1"/>
    </source>
</evidence>
<dbReference type="InterPro" id="IPR020616">
    <property type="entry name" value="Thiolase_N"/>
</dbReference>
<dbReference type="EMBL" id="LGGH01000008">
    <property type="protein sequence ID" value="KUK68533.1"/>
    <property type="molecule type" value="Genomic_DNA"/>
</dbReference>
<organism evidence="10 12">
    <name type="scientific">Mesotoga infera</name>
    <dbReference type="NCBI Taxonomy" id="1236046"/>
    <lineage>
        <taxon>Bacteria</taxon>
        <taxon>Thermotogati</taxon>
        <taxon>Thermotogota</taxon>
        <taxon>Thermotogae</taxon>
        <taxon>Kosmotogales</taxon>
        <taxon>Kosmotogaceae</taxon>
        <taxon>Mesotoga</taxon>
    </lineage>
</organism>